<protein>
    <submittedName>
        <fullName evidence="1">Uncharacterized protein</fullName>
    </submittedName>
</protein>
<accession>A0A4Y9ZHW9</accession>
<dbReference type="EMBL" id="SFCI01002210">
    <property type="protein sequence ID" value="TFY74232.1"/>
    <property type="molecule type" value="Genomic_DNA"/>
</dbReference>
<evidence type="ECO:0000313" key="2">
    <source>
        <dbReference type="Proteomes" id="UP000298061"/>
    </source>
</evidence>
<dbReference type="Proteomes" id="UP000298061">
    <property type="component" value="Unassembled WGS sequence"/>
</dbReference>
<dbReference type="OrthoDB" id="2797511at2759"/>
<reference evidence="1 2" key="1">
    <citation type="submission" date="2019-02" db="EMBL/GenBank/DDBJ databases">
        <title>Genome sequencing of the rare red list fungi Hericium alpestre (H. flagellum).</title>
        <authorList>
            <person name="Buettner E."/>
            <person name="Kellner H."/>
        </authorList>
    </citation>
    <scope>NUCLEOTIDE SEQUENCE [LARGE SCALE GENOMIC DNA]</scope>
    <source>
        <strain evidence="1 2">DSM 108284</strain>
    </source>
</reference>
<name>A0A4Y9ZHW9_9AGAM</name>
<proteinExistence type="predicted"/>
<keyword evidence="2" id="KW-1185">Reference proteome</keyword>
<organism evidence="1 2">
    <name type="scientific">Hericium alpestre</name>
    <dbReference type="NCBI Taxonomy" id="135208"/>
    <lineage>
        <taxon>Eukaryota</taxon>
        <taxon>Fungi</taxon>
        <taxon>Dikarya</taxon>
        <taxon>Basidiomycota</taxon>
        <taxon>Agaricomycotina</taxon>
        <taxon>Agaricomycetes</taxon>
        <taxon>Russulales</taxon>
        <taxon>Hericiaceae</taxon>
        <taxon>Hericium</taxon>
    </lineage>
</organism>
<sequence length="153" mass="17368">MSTFEPDIVRAIIKNALPSKEHDKFEKRWTKSVNDHVETWSASNLHADEATAHAQFTWVAHVVVYIEFLHERTKPAPRSPTGMKPLPLTLKIPIYGPHFGPPQHLHIVKQTPSGKVPKVRIEMTYLKPITIIHPFYHAARLSVCPCCHGNNLS</sequence>
<dbReference type="AlphaFoldDB" id="A0A4Y9ZHW9"/>
<gene>
    <name evidence="1" type="ORF">EWM64_g9781</name>
</gene>
<evidence type="ECO:0000313" key="1">
    <source>
        <dbReference type="EMBL" id="TFY74232.1"/>
    </source>
</evidence>
<comment type="caution">
    <text evidence="1">The sequence shown here is derived from an EMBL/GenBank/DDBJ whole genome shotgun (WGS) entry which is preliminary data.</text>
</comment>